<dbReference type="Proteomes" id="UP001151760">
    <property type="component" value="Unassembled WGS sequence"/>
</dbReference>
<evidence type="ECO:0000313" key="2">
    <source>
        <dbReference type="Proteomes" id="UP001151760"/>
    </source>
</evidence>
<protein>
    <recommendedName>
        <fullName evidence="3">Reverse transcriptase domain-containing protein</fullName>
    </recommendedName>
</protein>
<comment type="caution">
    <text evidence="1">The sequence shown here is derived from an EMBL/GenBank/DDBJ whole genome shotgun (WGS) entry which is preliminary data.</text>
</comment>
<reference evidence="1" key="1">
    <citation type="journal article" date="2022" name="Int. J. Mol. Sci.">
        <title>Draft Genome of Tanacetum Coccineum: Genomic Comparison of Closely Related Tanacetum-Family Plants.</title>
        <authorList>
            <person name="Yamashiro T."/>
            <person name="Shiraishi A."/>
            <person name="Nakayama K."/>
            <person name="Satake H."/>
        </authorList>
    </citation>
    <scope>NUCLEOTIDE SEQUENCE</scope>
</reference>
<proteinExistence type="predicted"/>
<sequence>MSAATIERLVNQRVADALATQEANGNNGNGNGNINGNVNVNADGNANGNANAGGFVSILRACTYKDFLNCQPLNFRRIEGAIGLARWFEKVESVFHISNCSTNCQVKFATCMLQGSALTWWNSHKRTIGVKTND</sequence>
<name>A0ABQ5IAB6_9ASTR</name>
<gene>
    <name evidence="1" type="ORF">Tco_1091856</name>
</gene>
<dbReference type="EMBL" id="BQNB010020471">
    <property type="protein sequence ID" value="GJT96338.1"/>
    <property type="molecule type" value="Genomic_DNA"/>
</dbReference>
<organism evidence="1 2">
    <name type="scientific">Tanacetum coccineum</name>
    <dbReference type="NCBI Taxonomy" id="301880"/>
    <lineage>
        <taxon>Eukaryota</taxon>
        <taxon>Viridiplantae</taxon>
        <taxon>Streptophyta</taxon>
        <taxon>Embryophyta</taxon>
        <taxon>Tracheophyta</taxon>
        <taxon>Spermatophyta</taxon>
        <taxon>Magnoliopsida</taxon>
        <taxon>eudicotyledons</taxon>
        <taxon>Gunneridae</taxon>
        <taxon>Pentapetalae</taxon>
        <taxon>asterids</taxon>
        <taxon>campanulids</taxon>
        <taxon>Asterales</taxon>
        <taxon>Asteraceae</taxon>
        <taxon>Asteroideae</taxon>
        <taxon>Anthemideae</taxon>
        <taxon>Anthemidinae</taxon>
        <taxon>Tanacetum</taxon>
    </lineage>
</organism>
<keyword evidence="2" id="KW-1185">Reference proteome</keyword>
<reference evidence="1" key="2">
    <citation type="submission" date="2022-01" db="EMBL/GenBank/DDBJ databases">
        <authorList>
            <person name="Yamashiro T."/>
            <person name="Shiraishi A."/>
            <person name="Satake H."/>
            <person name="Nakayama K."/>
        </authorList>
    </citation>
    <scope>NUCLEOTIDE SEQUENCE</scope>
</reference>
<evidence type="ECO:0008006" key="3">
    <source>
        <dbReference type="Google" id="ProtNLM"/>
    </source>
</evidence>
<accession>A0ABQ5IAB6</accession>
<evidence type="ECO:0000313" key="1">
    <source>
        <dbReference type="EMBL" id="GJT96338.1"/>
    </source>
</evidence>